<evidence type="ECO:0008006" key="6">
    <source>
        <dbReference type="Google" id="ProtNLM"/>
    </source>
</evidence>
<evidence type="ECO:0000313" key="5">
    <source>
        <dbReference type="Proteomes" id="UP000215005"/>
    </source>
</evidence>
<evidence type="ECO:0000256" key="2">
    <source>
        <dbReference type="ARBA" id="ARBA00022857"/>
    </source>
</evidence>
<dbReference type="AlphaFoldDB" id="A0A223SCC1"/>
<dbReference type="OrthoDB" id="9781117at2"/>
<dbReference type="PANTHER" id="PTHR43490:SF99">
    <property type="entry name" value="SHORT-CHAIN DEHYDROGENASE_REDUCTASE"/>
    <property type="match status" value="1"/>
</dbReference>
<dbReference type="EMBL" id="CP022753">
    <property type="protein sequence ID" value="ASU85798.1"/>
    <property type="molecule type" value="Genomic_DNA"/>
</dbReference>
<name>A0A223SCC1_9ACTN</name>
<evidence type="ECO:0000256" key="3">
    <source>
        <dbReference type="ARBA" id="ARBA00023002"/>
    </source>
</evidence>
<evidence type="ECO:0000256" key="1">
    <source>
        <dbReference type="ARBA" id="ARBA00006484"/>
    </source>
</evidence>
<reference evidence="4 5" key="1">
    <citation type="submission" date="2017-08" db="EMBL/GenBank/DDBJ databases">
        <title>The complete genome sequence of Nocardiopsis gilva YIM 90087.</title>
        <authorList>
            <person name="Yin M."/>
            <person name="Tang S."/>
        </authorList>
    </citation>
    <scope>NUCLEOTIDE SEQUENCE [LARGE SCALE GENOMIC DNA]</scope>
    <source>
        <strain evidence="4 5">YIM 90087</strain>
    </source>
</reference>
<dbReference type="GO" id="GO:0016491">
    <property type="term" value="F:oxidoreductase activity"/>
    <property type="evidence" value="ECO:0007669"/>
    <property type="project" value="UniProtKB-KW"/>
</dbReference>
<sequence length="116" mass="12164">MATALIADPDKGLGLETARRLIAAGHTVFLGSRDPEQDRSAAEETGGRAVQLDVTSDASVRDTANTIADQTGHLDVLVNNAGITGPLQPHTRDTHPIGIGLRRFVSELSRASAHAC</sequence>
<dbReference type="KEGG" id="ngv:CDO52_26030"/>
<evidence type="ECO:0000313" key="4">
    <source>
        <dbReference type="EMBL" id="ASU85798.1"/>
    </source>
</evidence>
<dbReference type="InterPro" id="IPR036291">
    <property type="entry name" value="NAD(P)-bd_dom_sf"/>
</dbReference>
<dbReference type="PANTHER" id="PTHR43490">
    <property type="entry name" value="(+)-NEOMENTHOL DEHYDROGENASE"/>
    <property type="match status" value="1"/>
</dbReference>
<accession>A0A223SCC1</accession>
<proteinExistence type="inferred from homology"/>
<dbReference type="SUPFAM" id="SSF51735">
    <property type="entry name" value="NAD(P)-binding Rossmann-fold domains"/>
    <property type="match status" value="1"/>
</dbReference>
<dbReference type="Gene3D" id="3.40.50.720">
    <property type="entry name" value="NAD(P)-binding Rossmann-like Domain"/>
    <property type="match status" value="1"/>
</dbReference>
<dbReference type="RefSeq" id="WP_083919840.1">
    <property type="nucleotide sequence ID" value="NZ_ANBG01000167.1"/>
</dbReference>
<keyword evidence="2" id="KW-0521">NADP</keyword>
<dbReference type="PRINTS" id="PR00081">
    <property type="entry name" value="GDHRDH"/>
</dbReference>
<dbReference type="InterPro" id="IPR002347">
    <property type="entry name" value="SDR_fam"/>
</dbReference>
<dbReference type="Proteomes" id="UP000215005">
    <property type="component" value="Chromosome"/>
</dbReference>
<keyword evidence="3" id="KW-0560">Oxidoreductase</keyword>
<organism evidence="4 5">
    <name type="scientific">Nocardiopsis gilva YIM 90087</name>
    <dbReference type="NCBI Taxonomy" id="1235441"/>
    <lineage>
        <taxon>Bacteria</taxon>
        <taxon>Bacillati</taxon>
        <taxon>Actinomycetota</taxon>
        <taxon>Actinomycetes</taxon>
        <taxon>Streptosporangiales</taxon>
        <taxon>Nocardiopsidaceae</taxon>
        <taxon>Nocardiopsis</taxon>
    </lineage>
</organism>
<keyword evidence="5" id="KW-1185">Reference proteome</keyword>
<gene>
    <name evidence="4" type="ORF">CDO52_26030</name>
</gene>
<protein>
    <recommendedName>
        <fullName evidence="6">Short-chain dehydrogenase</fullName>
    </recommendedName>
</protein>
<dbReference type="Pfam" id="PF00106">
    <property type="entry name" value="adh_short"/>
    <property type="match status" value="1"/>
</dbReference>
<comment type="similarity">
    <text evidence="1">Belongs to the short-chain dehydrogenases/reductases (SDR) family.</text>
</comment>